<reference evidence="4 5" key="1">
    <citation type="journal article" date="2018" name="Int. J. Syst. Evol. Microbiol.">
        <title>Mesosutterella multiformis gen. nov., sp. nov., a member of the family Sutterellaceae and Sutterella megalosphaeroides sp. nov., isolated from human faeces.</title>
        <authorList>
            <person name="Sakamoto M."/>
            <person name="Ikeyama N."/>
            <person name="Kunihiro T."/>
            <person name="Iino T."/>
            <person name="Yuki M."/>
            <person name="Ohkuma M."/>
        </authorList>
    </citation>
    <scope>NUCLEOTIDE SEQUENCE [LARGE SCALE GENOMIC DNA]</scope>
    <source>
        <strain evidence="4 5">4NBBH2</strain>
    </source>
</reference>
<accession>A0A401LI99</accession>
<accession>A0A388SJ67</accession>
<dbReference type="Proteomes" id="UP000266091">
    <property type="component" value="Unassembled WGS sequence"/>
</dbReference>
<keyword evidence="1" id="KW-0285">Flavoprotein</keyword>
<dbReference type="SUPFAM" id="SSF51412">
    <property type="entry name" value="Inosine monophosphate dehydrogenase (IMPDH)"/>
    <property type="match status" value="1"/>
</dbReference>
<dbReference type="InterPro" id="IPR013785">
    <property type="entry name" value="Aldolase_TIM"/>
</dbReference>
<comment type="caution">
    <text evidence="4">The sequence shown here is derived from an EMBL/GenBank/DDBJ whole genome shotgun (WGS) entry which is preliminary data.</text>
</comment>
<dbReference type="AlphaFoldDB" id="A0A388SJ67"/>
<dbReference type="Pfam" id="PF03060">
    <property type="entry name" value="NMO"/>
    <property type="match status" value="1"/>
</dbReference>
<dbReference type="OrthoDB" id="9778912at2"/>
<dbReference type="InterPro" id="IPR004136">
    <property type="entry name" value="NMO"/>
</dbReference>
<keyword evidence="4" id="KW-0223">Dioxygenase</keyword>
<name>A0A388SJ67_9BURK</name>
<dbReference type="PANTHER" id="PTHR32332">
    <property type="entry name" value="2-NITROPROPANE DIOXYGENASE"/>
    <property type="match status" value="1"/>
</dbReference>
<protein>
    <submittedName>
        <fullName evidence="4">2-nitropropane dioxygenase</fullName>
    </submittedName>
</protein>
<keyword evidence="5" id="KW-1185">Reference proteome</keyword>
<dbReference type="PROSITE" id="PS00912">
    <property type="entry name" value="DHODEHASE_2"/>
    <property type="match status" value="1"/>
</dbReference>
<dbReference type="RefSeq" id="WP_116270990.1">
    <property type="nucleotide sequence ID" value="NZ_BGZJ01000002.1"/>
</dbReference>
<dbReference type="CDD" id="cd04730">
    <property type="entry name" value="NPD_like"/>
    <property type="match status" value="1"/>
</dbReference>
<dbReference type="GO" id="GO:0016627">
    <property type="term" value="F:oxidoreductase activity, acting on the CH-CH group of donors"/>
    <property type="evidence" value="ECO:0007669"/>
    <property type="project" value="InterPro"/>
</dbReference>
<keyword evidence="2" id="KW-0288">FMN</keyword>
<dbReference type="InterPro" id="IPR001295">
    <property type="entry name" value="Dihydroorotate_DH_CS"/>
</dbReference>
<evidence type="ECO:0000256" key="2">
    <source>
        <dbReference type="ARBA" id="ARBA00022643"/>
    </source>
</evidence>
<evidence type="ECO:0000256" key="1">
    <source>
        <dbReference type="ARBA" id="ARBA00022630"/>
    </source>
</evidence>
<evidence type="ECO:0000313" key="5">
    <source>
        <dbReference type="Proteomes" id="UP000266091"/>
    </source>
</evidence>
<dbReference type="GO" id="GO:0018580">
    <property type="term" value="F:nitronate monooxygenase activity"/>
    <property type="evidence" value="ECO:0007669"/>
    <property type="project" value="InterPro"/>
</dbReference>
<evidence type="ECO:0000313" key="4">
    <source>
        <dbReference type="EMBL" id="GBO94784.1"/>
    </source>
</evidence>
<gene>
    <name evidence="4" type="ORF">MESMUL_21380</name>
</gene>
<dbReference type="Gene3D" id="3.20.20.70">
    <property type="entry name" value="Aldolase class I"/>
    <property type="match status" value="1"/>
</dbReference>
<dbReference type="PANTHER" id="PTHR32332:SF18">
    <property type="entry name" value="2-NITROPROPANE DIOXYGENASE"/>
    <property type="match status" value="1"/>
</dbReference>
<dbReference type="GO" id="GO:0006207">
    <property type="term" value="P:'de novo' pyrimidine nucleobase biosynthetic process"/>
    <property type="evidence" value="ECO:0007669"/>
    <property type="project" value="InterPro"/>
</dbReference>
<keyword evidence="3" id="KW-0560">Oxidoreductase</keyword>
<dbReference type="GO" id="GO:0051213">
    <property type="term" value="F:dioxygenase activity"/>
    <property type="evidence" value="ECO:0007669"/>
    <property type="project" value="UniProtKB-KW"/>
</dbReference>
<proteinExistence type="predicted"/>
<evidence type="ECO:0000256" key="3">
    <source>
        <dbReference type="ARBA" id="ARBA00023002"/>
    </source>
</evidence>
<sequence length="422" mass="46151">MKLEDFSFRLGNKELKPLIIGGMGVNISTREMALEAARLGGIGHISDAMLPSVCDKILGTNFTSKKAKAQRIYMNSIDKSQDVISSEMLREAALLYTRPIMEQKKGDGLVFVNCMEKLTMNDPLRTLKARLNALMDAGIDGITLGAGLHMASLSLMEDNPRFRDVKIGIMVSSVRALKLFLRRATKHNRMPDYVIVEGPLAGGHLGFGMDWANYSLMPIFKEVKEFLANEGHPDIPVIAAGGIFTGSDAVEFMKAGAAAVQVATRFTVAQESGLPHDVKQAYFNAKPEDIEVNTISTTGYPMRMLKYSPAIGSAVRPNCETYGYLLEEGKCSYLTAWLDAAGGTFDGPTPKCVQSKTCLCTQMRNFKVWTCGAKASRLHETSVRGSDGLWVEPSTEHIFNDYMKSENGEIAVPSLKDQAVPA</sequence>
<organism evidence="4 5">
    <name type="scientific">Mesosutterella multiformis</name>
    <dbReference type="NCBI Taxonomy" id="2259133"/>
    <lineage>
        <taxon>Bacteria</taxon>
        <taxon>Pseudomonadati</taxon>
        <taxon>Pseudomonadota</taxon>
        <taxon>Betaproteobacteria</taxon>
        <taxon>Burkholderiales</taxon>
        <taxon>Sutterellaceae</taxon>
        <taxon>Mesosutterella</taxon>
    </lineage>
</organism>
<dbReference type="EMBL" id="BGZJ01000002">
    <property type="protein sequence ID" value="GBO94784.1"/>
    <property type="molecule type" value="Genomic_DNA"/>
</dbReference>